<dbReference type="Proteomes" id="UP000663843">
    <property type="component" value="Unassembled WGS sequence"/>
</dbReference>
<sequence length="439" mass="47896">MNSLVRRAHPKSNLNTLLGTNARSNCSRLVSTPARAPRLRSNTLLTTQTGIGNLTRHYSTITESGSRISWIFTGLILMGIGATSYGLYEFYSTFTTWPKELRGDLRSAVKAEMQGDYKISEAYFRRALEKAQALTPEQLGGQYHLKVSGIAIALATVLEKQNDFRGANEVYARAFADILRAPALPAPAPVLSGPERMRAISLSTKLGEIATRFSQTEEEERYLVFGAEEILRIIKEASGALPPIESDHTNRGSRSQQDLVLPTWVSHTDAGSVLERLAEFYSRTGRPDYAIPLYLQALSILLPPSKSATRTPTITDRCRGALLMNNLAEIFASPSSSRKANIEQATAWVKKGLAVAQKARGEITPGSSKKAADSPDDPLTTCESVLAVLMYNLGMLSEQKDDVVGAKALFKQALDQSKKAGFGEGEVEAHKAMIRTSKS</sequence>
<dbReference type="InterPro" id="IPR019734">
    <property type="entry name" value="TPR_rpt"/>
</dbReference>
<dbReference type="InterPro" id="IPR011990">
    <property type="entry name" value="TPR-like_helical_dom_sf"/>
</dbReference>
<dbReference type="EMBL" id="CAJMWT010000859">
    <property type="protein sequence ID" value="CAE6358483.1"/>
    <property type="molecule type" value="Genomic_DNA"/>
</dbReference>
<name>A0A8H3A1U4_9AGAM</name>
<evidence type="ECO:0000313" key="3">
    <source>
        <dbReference type="Proteomes" id="UP000663843"/>
    </source>
</evidence>
<protein>
    <submittedName>
        <fullName evidence="2">Uncharacterized protein</fullName>
    </submittedName>
</protein>
<proteinExistence type="predicted"/>
<dbReference type="Pfam" id="PF13176">
    <property type="entry name" value="TPR_7"/>
    <property type="match status" value="1"/>
</dbReference>
<reference evidence="2" key="1">
    <citation type="submission" date="2021-01" db="EMBL/GenBank/DDBJ databases">
        <authorList>
            <person name="Kaushik A."/>
        </authorList>
    </citation>
    <scope>NUCLEOTIDE SEQUENCE</scope>
    <source>
        <strain evidence="2">AG2-2IIIB</strain>
    </source>
</reference>
<keyword evidence="1" id="KW-1133">Transmembrane helix</keyword>
<accession>A0A8H3A1U4</accession>
<dbReference type="PANTHER" id="PTHR28142">
    <property type="entry name" value="MITOCHONDRIAL INNER MEMBRANE I-AAA PROTEASE SUPERCOMPLEX SUBUNIT MGR3-RELATED"/>
    <property type="match status" value="1"/>
</dbReference>
<comment type="caution">
    <text evidence="2">The sequence shown here is derived from an EMBL/GenBank/DDBJ whole genome shotgun (WGS) entry which is preliminary data.</text>
</comment>
<evidence type="ECO:0000256" key="1">
    <source>
        <dbReference type="SAM" id="Phobius"/>
    </source>
</evidence>
<dbReference type="PANTHER" id="PTHR28142:SF1">
    <property type="entry name" value="MITOCHONDRIAL INNER MEMBRANE I-AAA PROTEASE SUPERCOMPLEX SUBUNIT MGR3-RELATED"/>
    <property type="match status" value="1"/>
</dbReference>
<organism evidence="2 3">
    <name type="scientific">Rhizoctonia solani</name>
    <dbReference type="NCBI Taxonomy" id="456999"/>
    <lineage>
        <taxon>Eukaryota</taxon>
        <taxon>Fungi</taxon>
        <taxon>Dikarya</taxon>
        <taxon>Basidiomycota</taxon>
        <taxon>Agaricomycotina</taxon>
        <taxon>Agaricomycetes</taxon>
        <taxon>Cantharellales</taxon>
        <taxon>Ceratobasidiaceae</taxon>
        <taxon>Rhizoctonia</taxon>
    </lineage>
</organism>
<feature type="transmembrane region" description="Helical" evidence="1">
    <location>
        <begin position="68"/>
        <end position="88"/>
    </location>
</feature>
<dbReference type="AlphaFoldDB" id="A0A8H3A1U4"/>
<keyword evidence="1" id="KW-0812">Transmembrane</keyword>
<dbReference type="InterPro" id="IPR040201">
    <property type="entry name" value="Mrg3-like"/>
</dbReference>
<dbReference type="Gene3D" id="1.25.40.10">
    <property type="entry name" value="Tetratricopeptide repeat domain"/>
    <property type="match status" value="1"/>
</dbReference>
<dbReference type="SUPFAM" id="SSF48452">
    <property type="entry name" value="TPR-like"/>
    <property type="match status" value="2"/>
</dbReference>
<keyword evidence="1" id="KW-0472">Membrane</keyword>
<evidence type="ECO:0000313" key="2">
    <source>
        <dbReference type="EMBL" id="CAE6358483.1"/>
    </source>
</evidence>
<gene>
    <name evidence="2" type="ORF">RDB_LOCUS10607</name>
</gene>